<dbReference type="Proteomes" id="UP000310065">
    <property type="component" value="Chromosome L1"/>
</dbReference>
<keyword evidence="1" id="KW-0472">Membrane</keyword>
<keyword evidence="1" id="KW-0812">Transmembrane</keyword>
<evidence type="ECO:0000256" key="1">
    <source>
        <dbReference type="SAM" id="Phobius"/>
    </source>
</evidence>
<dbReference type="NCBIfam" id="TIGR02532">
    <property type="entry name" value="IV_pilin_GFxxxE"/>
    <property type="match status" value="1"/>
</dbReference>
<dbReference type="Pfam" id="PF07963">
    <property type="entry name" value="N_methyl"/>
    <property type="match status" value="1"/>
</dbReference>
<accession>A0A4P9J0Y7</accession>
<name>A0A4P9J0Y7_9GAMM</name>
<feature type="transmembrane region" description="Helical" evidence="1">
    <location>
        <begin position="12"/>
        <end position="34"/>
    </location>
</feature>
<proteinExistence type="predicted"/>
<evidence type="ECO:0000313" key="3">
    <source>
        <dbReference type="Proteomes" id="UP000310065"/>
    </source>
</evidence>
<gene>
    <name evidence="2" type="ORF">FFU37_07975</name>
</gene>
<organism evidence="2 3">
    <name type="scientific">Pseudoalteromonas distincta</name>
    <dbReference type="NCBI Taxonomy" id="77608"/>
    <lineage>
        <taxon>Bacteria</taxon>
        <taxon>Pseudomonadati</taxon>
        <taxon>Pseudomonadota</taxon>
        <taxon>Gammaproteobacteria</taxon>
        <taxon>Alteromonadales</taxon>
        <taxon>Pseudoalteromonadaceae</taxon>
        <taxon>Pseudoalteromonas</taxon>
    </lineage>
</organism>
<dbReference type="KEGG" id="pdv:FFU37_07975"/>
<protein>
    <submittedName>
        <fullName evidence="2">Prepilin-type N-terminal cleavage/methylation domain-containing protein</fullName>
    </submittedName>
</protein>
<dbReference type="RefSeq" id="WP_138489198.1">
    <property type="nucleotide sequence ID" value="NZ_CP040558.1"/>
</dbReference>
<evidence type="ECO:0000313" key="2">
    <source>
        <dbReference type="EMBL" id="QCU74407.1"/>
    </source>
</evidence>
<dbReference type="GeneID" id="88775581"/>
<dbReference type="InterPro" id="IPR012902">
    <property type="entry name" value="N_methyl_site"/>
</dbReference>
<dbReference type="AlphaFoldDB" id="A0A4P9J0Y7"/>
<reference evidence="2 3" key="1">
    <citation type="submission" date="2019-05" db="EMBL/GenBank/DDBJ databases">
        <title>Complete genome sequence of Pseudoalteromonas sp. 16-SW-7(T) isolated from the Okhotsk Sea, Russia.</title>
        <authorList>
            <person name="Nguyen T.H."/>
            <person name="Nedashkovskaya O.I."/>
            <person name="Kim S.-G."/>
        </authorList>
    </citation>
    <scope>NUCLEOTIDE SEQUENCE [LARGE SCALE GENOMIC DNA]</scope>
    <source>
        <strain evidence="2 3">16-SW-7</strain>
    </source>
</reference>
<sequence>MKHLIHKHKGFTLIELMVALAAGMFLLGGVSLAYSSINSSTSTARDLENALDVIRFSSKVFTRSLKQTNSVPTYTNNILSVEQEAGAAACTGLTISTQFIEKYSHEDDSLFCDVGNGKVKILKGINAISYVIDNNVVSVLVEPTNLPSQFNNSLVIDISLSQMVMNKAFQ</sequence>
<dbReference type="EMBL" id="CP040558">
    <property type="protein sequence ID" value="QCU74407.1"/>
    <property type="molecule type" value="Genomic_DNA"/>
</dbReference>
<keyword evidence="1" id="KW-1133">Transmembrane helix</keyword>